<keyword evidence="2 4" id="KW-0808">Transferase</keyword>
<feature type="binding site" evidence="4">
    <location>
        <position position="122"/>
    </location>
    <ligand>
        <name>S-adenosyl-L-methionine</name>
        <dbReference type="ChEBI" id="CHEBI:59789"/>
    </ligand>
</feature>
<dbReference type="InterPro" id="IPR029063">
    <property type="entry name" value="SAM-dependent_MTases_sf"/>
</dbReference>
<comment type="function">
    <text evidence="4">S-adenosyl-L-methionine-binding protein that acts as an inhibitor of mTORC1 signaling. Acts as a sensor of S-adenosyl-L-methionine to signal methionine sufficiency to mTORC1. Probably also acts as a S-adenosyl-L-methionine-dependent methyltransferase.</text>
</comment>
<accession>A0A1B6F3D9</accession>
<gene>
    <name evidence="5" type="ORF">g.11818</name>
</gene>
<dbReference type="InterPro" id="IPR021867">
    <property type="entry name" value="Bmt2/SAMTOR"/>
</dbReference>
<dbReference type="Gene3D" id="3.40.50.150">
    <property type="entry name" value="Vaccinia Virus protein VP39"/>
    <property type="match status" value="1"/>
</dbReference>
<dbReference type="PANTHER" id="PTHR21008:SF0">
    <property type="entry name" value="S-ADENOSYLMETHIONINE SENSOR UPSTREAM OF MTORC1"/>
    <property type="match status" value="1"/>
</dbReference>
<dbReference type="GO" id="GO:0032259">
    <property type="term" value="P:methylation"/>
    <property type="evidence" value="ECO:0007669"/>
    <property type="project" value="UniProtKB-KW"/>
</dbReference>
<feature type="binding site" evidence="4">
    <location>
        <position position="140"/>
    </location>
    <ligand>
        <name>S-adenosyl-L-methionine</name>
        <dbReference type="ChEBI" id="CHEBI:59789"/>
    </ligand>
</feature>
<dbReference type="GO" id="GO:1904262">
    <property type="term" value="P:negative regulation of TORC1 signaling"/>
    <property type="evidence" value="ECO:0007669"/>
    <property type="project" value="TreeGrafter"/>
</dbReference>
<evidence type="ECO:0000313" key="5">
    <source>
        <dbReference type="EMBL" id="JAS44677.1"/>
    </source>
</evidence>
<protein>
    <recommendedName>
        <fullName evidence="4">S-adenosylmethionine sensor upstream of mTORC1</fullName>
    </recommendedName>
    <alternativeName>
        <fullName evidence="4">Probable methyltransferase BMT2 homolog</fullName>
        <ecNumber evidence="4">2.1.1.-</ecNumber>
    </alternativeName>
</protein>
<dbReference type="HAMAP" id="MF_03044">
    <property type="entry name" value="BMT2"/>
    <property type="match status" value="1"/>
</dbReference>
<dbReference type="Pfam" id="PF11968">
    <property type="entry name" value="Bmt2"/>
    <property type="match status" value="1"/>
</dbReference>
<evidence type="ECO:0000256" key="3">
    <source>
        <dbReference type="ARBA" id="ARBA00022691"/>
    </source>
</evidence>
<evidence type="ECO:0000256" key="4">
    <source>
        <dbReference type="HAMAP-Rule" id="MF_03044"/>
    </source>
</evidence>
<keyword evidence="1 4" id="KW-0489">Methyltransferase</keyword>
<keyword evidence="3 4" id="KW-0949">S-adenosyl-L-methionine</keyword>
<dbReference type="EMBL" id="GECZ01025092">
    <property type="protein sequence ID" value="JAS44677.1"/>
    <property type="molecule type" value="Transcribed_RNA"/>
</dbReference>
<name>A0A1B6F3D9_9HEMI</name>
<dbReference type="SUPFAM" id="SSF53335">
    <property type="entry name" value="S-adenosyl-L-methionine-dependent methyltransferases"/>
    <property type="match status" value="1"/>
</dbReference>
<dbReference type="CDD" id="cd02440">
    <property type="entry name" value="AdoMet_MTases"/>
    <property type="match status" value="1"/>
</dbReference>
<comment type="similarity">
    <text evidence="4">Belongs to the BMT2 family.</text>
</comment>
<reference evidence="5" key="1">
    <citation type="submission" date="2015-11" db="EMBL/GenBank/DDBJ databases">
        <title>De novo transcriptome assembly of four potential Pierce s Disease insect vectors from Arizona vineyards.</title>
        <authorList>
            <person name="Tassone E.E."/>
        </authorList>
    </citation>
    <scope>NUCLEOTIDE SEQUENCE</scope>
</reference>
<evidence type="ECO:0000256" key="2">
    <source>
        <dbReference type="ARBA" id="ARBA00022679"/>
    </source>
</evidence>
<dbReference type="EC" id="2.1.1.-" evidence="4"/>
<dbReference type="PANTHER" id="PTHR21008">
    <property type="entry name" value="S-ADENOSYLMETHIONINE SENSOR UPSTREAM OF MTORC1-RELATED"/>
    <property type="match status" value="1"/>
</dbReference>
<organism evidence="5">
    <name type="scientific">Cuerna arida</name>
    <dbReference type="NCBI Taxonomy" id="1464854"/>
    <lineage>
        <taxon>Eukaryota</taxon>
        <taxon>Metazoa</taxon>
        <taxon>Ecdysozoa</taxon>
        <taxon>Arthropoda</taxon>
        <taxon>Hexapoda</taxon>
        <taxon>Insecta</taxon>
        <taxon>Pterygota</taxon>
        <taxon>Neoptera</taxon>
        <taxon>Paraneoptera</taxon>
        <taxon>Hemiptera</taxon>
        <taxon>Auchenorrhyncha</taxon>
        <taxon>Membracoidea</taxon>
        <taxon>Cicadellidae</taxon>
        <taxon>Cicadellinae</taxon>
        <taxon>Proconiini</taxon>
        <taxon>Cuerna</taxon>
    </lineage>
</organism>
<evidence type="ECO:0000256" key="1">
    <source>
        <dbReference type="ARBA" id="ARBA00022603"/>
    </source>
</evidence>
<proteinExistence type="inferred from homology"/>
<dbReference type="AlphaFoldDB" id="A0A1B6F3D9"/>
<sequence>MASEKHKELAAFIKSVHQNLRLQSRSVGAEQAWSEHCQQTHVLEKYAENMKLLATEFWEKNNSRESDLCRINWVVNQCEEYFCKRGYVNAAAKENKLSTRYLNKPVKQVELSENVLKLLDVGSCYNPFSNFSIFEVTALDLMPATLDVVKCDFLSVNINIDTKVIGNPCFDLPAEYFDVVVFSLLLEYLPFSDQRFRCCTNAYKLLKPGGLLFILTPDSKHATANSKVMKSWRHALASLGFWRVSYQKLRHLHCMAFRKCVDPQVPRSWFVEQQCQEQPDTLMYIPQDFHDYCDTSADVALLPERCDVDNSLVADTFSCLPDFDVFS</sequence>
<dbReference type="GO" id="GO:0008168">
    <property type="term" value="F:methyltransferase activity"/>
    <property type="evidence" value="ECO:0007669"/>
    <property type="project" value="UniProtKB-UniRule"/>
</dbReference>